<evidence type="ECO:0000256" key="1">
    <source>
        <dbReference type="PROSITE-ProRule" id="PRU00781"/>
    </source>
</evidence>
<feature type="region of interest" description="Disordered" evidence="2">
    <location>
        <begin position="1460"/>
        <end position="1486"/>
    </location>
</feature>
<dbReference type="PROSITE" id="PS51455">
    <property type="entry name" value="PIPK"/>
    <property type="match status" value="1"/>
</dbReference>
<dbReference type="Pfam" id="PF01504">
    <property type="entry name" value="PIP5K"/>
    <property type="match status" value="1"/>
</dbReference>
<keyword evidence="1" id="KW-0067">ATP-binding</keyword>
<dbReference type="Proteomes" id="UP000265618">
    <property type="component" value="Unassembled WGS sequence"/>
</dbReference>
<dbReference type="InterPro" id="IPR027483">
    <property type="entry name" value="PInositol-4-P-4/5-kinase_C_sf"/>
</dbReference>
<proteinExistence type="predicted"/>
<feature type="region of interest" description="Disordered" evidence="2">
    <location>
        <begin position="292"/>
        <end position="322"/>
    </location>
</feature>
<feature type="region of interest" description="Disordered" evidence="2">
    <location>
        <begin position="208"/>
        <end position="243"/>
    </location>
</feature>
<dbReference type="Gene3D" id="3.30.810.10">
    <property type="entry name" value="2-Layer Sandwich"/>
    <property type="match status" value="1"/>
</dbReference>
<gene>
    <name evidence="4" type="ORF">KIPB_002856</name>
</gene>
<feature type="compositionally biased region" description="Basic and acidic residues" evidence="2">
    <location>
        <begin position="817"/>
        <end position="834"/>
    </location>
</feature>
<feature type="compositionally biased region" description="Basic and acidic residues" evidence="2">
    <location>
        <begin position="217"/>
        <end position="228"/>
    </location>
</feature>
<feature type="compositionally biased region" description="Basic and acidic residues" evidence="2">
    <location>
        <begin position="1161"/>
        <end position="1172"/>
    </location>
</feature>
<protein>
    <recommendedName>
        <fullName evidence="3">PIPK domain-containing protein</fullName>
    </recommendedName>
</protein>
<dbReference type="GO" id="GO:0010008">
    <property type="term" value="C:endosome membrane"/>
    <property type="evidence" value="ECO:0007669"/>
    <property type="project" value="TreeGrafter"/>
</dbReference>
<reference evidence="4 5" key="1">
    <citation type="journal article" date="2018" name="PLoS ONE">
        <title>The draft genome of Kipferlia bialata reveals reductive genome evolution in fornicate parasites.</title>
        <authorList>
            <person name="Tanifuji G."/>
            <person name="Takabayashi S."/>
            <person name="Kume K."/>
            <person name="Takagi M."/>
            <person name="Nakayama T."/>
            <person name="Kamikawa R."/>
            <person name="Inagaki Y."/>
            <person name="Hashimoto T."/>
        </authorList>
    </citation>
    <scope>NUCLEOTIDE SEQUENCE [LARGE SCALE GENOMIC DNA]</scope>
    <source>
        <strain evidence="4">NY0173</strain>
    </source>
</reference>
<dbReference type="InterPro" id="IPR027484">
    <property type="entry name" value="PInositol-4-P-5-kinase_N"/>
</dbReference>
<keyword evidence="1" id="KW-0808">Transferase</keyword>
<dbReference type="Gene3D" id="3.30.800.10">
    <property type="entry name" value="Phosphatidylinositol Phosphate Kinase II Beta"/>
    <property type="match status" value="1"/>
</dbReference>
<dbReference type="GO" id="GO:0005524">
    <property type="term" value="F:ATP binding"/>
    <property type="evidence" value="ECO:0007669"/>
    <property type="project" value="UniProtKB-UniRule"/>
</dbReference>
<feature type="compositionally biased region" description="Polar residues" evidence="2">
    <location>
        <begin position="508"/>
        <end position="523"/>
    </location>
</feature>
<accession>A0A9K3CSE7</accession>
<feature type="region of interest" description="Disordered" evidence="2">
    <location>
        <begin position="793"/>
        <end position="837"/>
    </location>
</feature>
<organism evidence="4 5">
    <name type="scientific">Kipferlia bialata</name>
    <dbReference type="NCBI Taxonomy" id="797122"/>
    <lineage>
        <taxon>Eukaryota</taxon>
        <taxon>Metamonada</taxon>
        <taxon>Carpediemonas-like organisms</taxon>
        <taxon>Kipferlia</taxon>
    </lineage>
</organism>
<feature type="region of interest" description="Disordered" evidence="2">
    <location>
        <begin position="337"/>
        <end position="362"/>
    </location>
</feature>
<feature type="region of interest" description="Disordered" evidence="2">
    <location>
        <begin position="506"/>
        <end position="527"/>
    </location>
</feature>
<dbReference type="EMBL" id="BDIP01000507">
    <property type="protein sequence ID" value="GIQ81831.1"/>
    <property type="molecule type" value="Genomic_DNA"/>
</dbReference>
<keyword evidence="1" id="KW-0547">Nucleotide-binding</keyword>
<feature type="region of interest" description="Disordered" evidence="2">
    <location>
        <begin position="1513"/>
        <end position="1534"/>
    </location>
</feature>
<evidence type="ECO:0000313" key="5">
    <source>
        <dbReference type="Proteomes" id="UP000265618"/>
    </source>
</evidence>
<sequence length="2071" mass="221629">MSHGGYRCLADTYGHLASPSSPSSNAVNAGLMGNGGSLPPLHVSTDTAGVTLIQSDAVIEARTHPPGPRISGVVPYLPLVRGEDISDSERCSLCAGDISTPAKLSRAQRRKGRSLPQSQRSRVCEVCGCPVCMACSFTVSAPLSTLLSPSTSPSPSDTPPSTVTLTACPTCSQGIVSACMLGQEVAERGRGGERALRVRVERGQGSVSIEYEGGTPHGERERERERGMQAHRRPLPPIPTHAAQTLYCSDLPPASLEAMMRGIEGERRGVEGEREREEEADWSRLEAALTRSKRVKRERDKRGRRKGRGSETEEGENAMDDTLSFTVYSPSVTLRRSSGSKRSLADPYSDKGVTGKTSGVGMAEPSAHASILSDHPLARQARQMVACTILQNMHFALRGMEGEREVLLGERENSALDGWSRLISAYVEAVCVALPLSAGSGADTNPDSGIHVLGGYYCGDTEEREAETLEGTDTPCPLSPHPLSRVVQGIALECHPANSVSCPLYPHSPSSMPRTPTRGSSGPANADPHPSAPCILLVDGDVTPLCLYPSLSLSLSDVIHAKESGAEARACDTVVQSILSLGPPCILLCSGTVHQGVADRLEGHGVLCVPRVGVDTLHSIACASRGVVVESCLSMVLIGQRHGTERHRVQGGGGPSAVLGVGRKVDLIPVYPDASASIGMDTHAQGHGHIDTELCMDGRSCMVVRHHILCLSIPTLPAQCSESTSSEHMYKDSTPSVHWSLVCLGRQRGVHTSTNLSASGVVHASMTVARHALALGRAAGSLFEVLSHMVDRPRHGSVSHGTPLHTSLADGSCPSDTEPRERERGRGGRDRSDSLSHLSMHSLGGYLTLSLKRGESLTRSLAETLNLDETLMQGTEDAFSAAAAQTGHGLVGLPSPWVHGMEGISSMDTLYTDSASAPYLLSVVPGAHFPQTMEGHTLLETEAEREREEGPRSMLDTFLHRLSLSPPLSLPFLDPLLVHRTRRVGEDTILPTRHLYLSCVGTTPTLGSAIHTYMHGERVVDALLHGDRRLRIAVQGERAPPTKGSTTPPLSPSPSTPMPLSVNGVCRQCRRKVTLPPSAVSALWGVPMWAGLSLLLHSPSPPLACGHSVYAYVWTVSEAQGGVSAKASSAKLVPTPRTVQITSTPLHLLVPHLLSQRVHTQGRETRMGREHTPPPSLSSDPLQPLLCPLLTMAEGVLERVEGYVRGEDGAEGEREGDTEAGTAMRCLRQAKAQAISNLRVRLHGDHDAMHTHPDRVAGSYMPGGEADMQCGDHLAVDYVTEREEEAQGGMERDGEEGMERGRAGAVHTPLPGLSSLSLPVSDVLSAEDLGVSLSSDALDTRDTIDTLDRVDTTLAVVQDVVQSLGVSLSLDTQAGTPSLPPCPVPSVSTLLSRVAHSPETPTHILPVAPDTLPLSTPTPLLYADPPCLISHALRSVGMGSALHTLSLPVRHHLSILYQEQRKGLERSEREEGERESEGESSGGEWDEGDILCYDWERLLGRDLTGVGVGVGEVSSTLDSEAEDDMGDTDPSTHDDAYAYPPLSHVLSWHASLLPGALSQAPTFGTDIVQAEQPLDTDHIDYQRQRAPDVLCLVDGEGDPLPPLREADLCLEWEGEGDGEYQSLSAPTPLSVLLLSHPQHPCMRHLTHHYLALERSGTAVAVSVSVLYPMHFRALRHAYIGSVSDDASPSASAEGVYCQNWTRAEGWAPAGGKSGSAFYRSVGEGSSEEGEGGRFVMKSTTPQEILFLESVFPSFCAYLYRALQADRPLPSALSAILGAYIVHTTPLEACTIEGAEWGQMERDTPVETEAEGGVSLPTLTVTVDSAQEAMGGGGHRDWLTSLISCGVCTPHKRETSRHILTCQSNIRHSHTFQTLCDIKGSMRNRHVSGSPTPDTQTVAKTAVQPDIVYKDENVVRGSAMTPFVLTGCDKARVLRSVHNDSALLHLWQVVDYSALLGVQKVETDTSHTTGHTHPIPHTGSVDTTNSDPRLVVGVIDYLRAWSLACRVESLVKRVGGKVPTIVRPALYRRRFMAAMSRILVEVPQRVEARQAGGVDGLEGVTDMAMEYGEGST</sequence>
<dbReference type="SMART" id="SM00330">
    <property type="entry name" value="PIPKc"/>
    <property type="match status" value="1"/>
</dbReference>
<evidence type="ECO:0000256" key="2">
    <source>
        <dbReference type="SAM" id="MobiDB-lite"/>
    </source>
</evidence>
<dbReference type="PANTHER" id="PTHR45748">
    <property type="entry name" value="1-PHOSPHATIDYLINOSITOL 3-PHOSPHATE 5-KINASE-RELATED"/>
    <property type="match status" value="1"/>
</dbReference>
<keyword evidence="5" id="KW-1185">Reference proteome</keyword>
<dbReference type="GO" id="GO:0000285">
    <property type="term" value="F:1-phosphatidylinositol-3-phosphate 5-kinase activity"/>
    <property type="evidence" value="ECO:0007669"/>
    <property type="project" value="TreeGrafter"/>
</dbReference>
<dbReference type="InterPro" id="IPR002498">
    <property type="entry name" value="PInositol-4-P-4/5-kinase_core"/>
</dbReference>
<dbReference type="PANTHER" id="PTHR45748:SF7">
    <property type="entry name" value="1-PHOSPHATIDYLINOSITOL 3-PHOSPHATE 5-KINASE-RELATED"/>
    <property type="match status" value="1"/>
</dbReference>
<evidence type="ECO:0000259" key="3">
    <source>
        <dbReference type="PROSITE" id="PS51455"/>
    </source>
</evidence>
<dbReference type="OrthoDB" id="158357at2759"/>
<comment type="caution">
    <text evidence="4">The sequence shown here is derived from an EMBL/GenBank/DDBJ whole genome shotgun (WGS) entry which is preliminary data.</text>
</comment>
<feature type="region of interest" description="Disordered" evidence="2">
    <location>
        <begin position="1160"/>
        <end position="1182"/>
    </location>
</feature>
<feature type="region of interest" description="Disordered" evidence="2">
    <location>
        <begin position="1036"/>
        <end position="1058"/>
    </location>
</feature>
<feature type="compositionally biased region" description="Basic and acidic residues" evidence="2">
    <location>
        <begin position="1460"/>
        <end position="1477"/>
    </location>
</feature>
<name>A0A9K3CSE7_9EUKA</name>
<dbReference type="GO" id="GO:0046854">
    <property type="term" value="P:phosphatidylinositol phosphate biosynthetic process"/>
    <property type="evidence" value="ECO:0007669"/>
    <property type="project" value="TreeGrafter"/>
</dbReference>
<dbReference type="SUPFAM" id="SSF56104">
    <property type="entry name" value="SAICAR synthase-like"/>
    <property type="match status" value="2"/>
</dbReference>
<feature type="domain" description="PIPK" evidence="3">
    <location>
        <begin position="1600"/>
        <end position="2038"/>
    </location>
</feature>
<keyword evidence="1" id="KW-0418">Kinase</keyword>
<evidence type="ECO:0000313" key="4">
    <source>
        <dbReference type="EMBL" id="GIQ81831.1"/>
    </source>
</evidence>